<dbReference type="InterPro" id="IPR023214">
    <property type="entry name" value="HAD_sf"/>
</dbReference>
<dbReference type="AlphaFoldDB" id="A0A6J4VEY3"/>
<gene>
    <name evidence="2" type="ORF">AVDCRST_MAG87-2857</name>
</gene>
<evidence type="ECO:0000256" key="1">
    <source>
        <dbReference type="ARBA" id="ARBA00022801"/>
    </source>
</evidence>
<reference evidence="2" key="1">
    <citation type="submission" date="2020-02" db="EMBL/GenBank/DDBJ databases">
        <authorList>
            <person name="Meier V. D."/>
        </authorList>
    </citation>
    <scope>NUCLEOTIDE SEQUENCE</scope>
    <source>
        <strain evidence="2">AVDCRST_MAG87</strain>
    </source>
</reference>
<dbReference type="PANTHER" id="PTHR43316">
    <property type="entry name" value="HYDROLASE, HALOACID DELAHOGENASE-RELATED"/>
    <property type="match status" value="1"/>
</dbReference>
<organism evidence="2">
    <name type="scientific">uncultured Thermomicrobiales bacterium</name>
    <dbReference type="NCBI Taxonomy" id="1645740"/>
    <lineage>
        <taxon>Bacteria</taxon>
        <taxon>Pseudomonadati</taxon>
        <taxon>Thermomicrobiota</taxon>
        <taxon>Thermomicrobia</taxon>
        <taxon>Thermomicrobiales</taxon>
        <taxon>environmental samples</taxon>
    </lineage>
</organism>
<dbReference type="InterPro" id="IPR036412">
    <property type="entry name" value="HAD-like_sf"/>
</dbReference>
<dbReference type="NCBIfam" id="TIGR01662">
    <property type="entry name" value="HAD-SF-IIIA"/>
    <property type="match status" value="1"/>
</dbReference>
<proteinExistence type="predicted"/>
<dbReference type="Gene3D" id="3.40.50.1000">
    <property type="entry name" value="HAD superfamily/HAD-like"/>
    <property type="match status" value="1"/>
</dbReference>
<dbReference type="PANTHER" id="PTHR43316:SF8">
    <property type="entry name" value="HAD FAMILY HYDROLASE"/>
    <property type="match status" value="1"/>
</dbReference>
<name>A0A6J4VEY3_9BACT</name>
<dbReference type="SUPFAM" id="SSF56784">
    <property type="entry name" value="HAD-like"/>
    <property type="match status" value="1"/>
</dbReference>
<dbReference type="InterPro" id="IPR006439">
    <property type="entry name" value="HAD-SF_hydro_IA"/>
</dbReference>
<dbReference type="SFLD" id="SFLDS00003">
    <property type="entry name" value="Haloacid_Dehalogenase"/>
    <property type="match status" value="1"/>
</dbReference>
<evidence type="ECO:0000313" key="2">
    <source>
        <dbReference type="EMBL" id="CAA9575779.1"/>
    </source>
</evidence>
<dbReference type="EMBL" id="CADCWJ010000628">
    <property type="protein sequence ID" value="CAA9575779.1"/>
    <property type="molecule type" value="Genomic_DNA"/>
</dbReference>
<dbReference type="PRINTS" id="PR00413">
    <property type="entry name" value="HADHALOGNASE"/>
</dbReference>
<dbReference type="SFLD" id="SFLDG01129">
    <property type="entry name" value="C1.5:_HAD__Beta-PGM__Phosphata"/>
    <property type="match status" value="1"/>
</dbReference>
<dbReference type="Pfam" id="PF00702">
    <property type="entry name" value="Hydrolase"/>
    <property type="match status" value="1"/>
</dbReference>
<dbReference type="NCBIfam" id="TIGR01549">
    <property type="entry name" value="HAD-SF-IA-v1"/>
    <property type="match status" value="1"/>
</dbReference>
<keyword evidence="1 2" id="KW-0378">Hydrolase</keyword>
<sequence length="236" mass="26014">MTAQVQAVVFDLGETLVDETRHWAMVARYTGVPEFTLAGVLGGLIERRENHRSIFGLMQIESVDPNVIGYRIEERDLYPDVVPVLRQLRAAGYRLGVSGNQPEGAAEQTAALGLPFDLIASSAIWGVSKPDPAFFERIASELELSPPQIVYVGDRLDNDVLPAQAIGMHAVFLRRGPWGYLHAGWPEMATVVHRIEHLGGIHQVIERIDGDRTKRVSPSEAADVAFLRDQNETGVP</sequence>
<accession>A0A6J4VEY3</accession>
<dbReference type="GO" id="GO:0016787">
    <property type="term" value="F:hydrolase activity"/>
    <property type="evidence" value="ECO:0007669"/>
    <property type="project" value="UniProtKB-KW"/>
</dbReference>
<protein>
    <submittedName>
        <fullName evidence="2">HAD-superfamily hydrolase, subfamily IA, variant 1</fullName>
    </submittedName>
</protein>
<dbReference type="InterPro" id="IPR006549">
    <property type="entry name" value="HAD-SF_hydro_IIIA"/>
</dbReference>
<dbReference type="InterPro" id="IPR051540">
    <property type="entry name" value="S-2-haloacid_dehalogenase"/>
</dbReference>